<dbReference type="EMBL" id="RWGY01000013">
    <property type="protein sequence ID" value="TVU26207.1"/>
    <property type="molecule type" value="Genomic_DNA"/>
</dbReference>
<accession>A0A5J9UST5</accession>
<evidence type="ECO:0000313" key="2">
    <source>
        <dbReference type="EMBL" id="TVU26207.1"/>
    </source>
</evidence>
<dbReference type="Pfam" id="PF26138">
    <property type="entry name" value="DUF8040"/>
    <property type="match status" value="1"/>
</dbReference>
<dbReference type="AlphaFoldDB" id="A0A5J9UST5"/>
<protein>
    <recommendedName>
        <fullName evidence="1">DUF8040 domain-containing protein</fullName>
    </recommendedName>
</protein>
<dbReference type="Gramene" id="TVU26207">
    <property type="protein sequence ID" value="TVU26207"/>
    <property type="gene ID" value="EJB05_28744"/>
</dbReference>
<name>A0A5J9UST5_9POAL</name>
<dbReference type="OrthoDB" id="1928893at2759"/>
<feature type="domain" description="DUF8040" evidence="1">
    <location>
        <begin position="37"/>
        <end position="131"/>
    </location>
</feature>
<proteinExistence type="predicted"/>
<dbReference type="PANTHER" id="PTHR22930">
    <property type="match status" value="1"/>
</dbReference>
<comment type="caution">
    <text evidence="2">The sequence shown here is derived from an EMBL/GenBank/DDBJ whole genome shotgun (WGS) entry which is preliminary data.</text>
</comment>
<dbReference type="Proteomes" id="UP000324897">
    <property type="component" value="Chromosome 2"/>
</dbReference>
<dbReference type="PANTHER" id="PTHR22930:SF259">
    <property type="entry name" value="OS08G0106900 PROTEIN"/>
    <property type="match status" value="1"/>
</dbReference>
<organism evidence="2 3">
    <name type="scientific">Eragrostis curvula</name>
    <name type="common">weeping love grass</name>
    <dbReference type="NCBI Taxonomy" id="38414"/>
    <lineage>
        <taxon>Eukaryota</taxon>
        <taxon>Viridiplantae</taxon>
        <taxon>Streptophyta</taxon>
        <taxon>Embryophyta</taxon>
        <taxon>Tracheophyta</taxon>
        <taxon>Spermatophyta</taxon>
        <taxon>Magnoliopsida</taxon>
        <taxon>Liliopsida</taxon>
        <taxon>Poales</taxon>
        <taxon>Poaceae</taxon>
        <taxon>PACMAD clade</taxon>
        <taxon>Chloridoideae</taxon>
        <taxon>Eragrostideae</taxon>
        <taxon>Eragrostidinae</taxon>
        <taxon>Eragrostis</taxon>
    </lineage>
</organism>
<reference evidence="2 3" key="1">
    <citation type="journal article" date="2019" name="Sci. Rep.">
        <title>A high-quality genome of Eragrostis curvula grass provides insights into Poaceae evolution and supports new strategies to enhance forage quality.</title>
        <authorList>
            <person name="Carballo J."/>
            <person name="Santos B.A.C.M."/>
            <person name="Zappacosta D."/>
            <person name="Garbus I."/>
            <person name="Selva J.P."/>
            <person name="Gallo C.A."/>
            <person name="Diaz A."/>
            <person name="Albertini E."/>
            <person name="Caccamo M."/>
            <person name="Echenique V."/>
        </authorList>
    </citation>
    <scope>NUCLEOTIDE SEQUENCE [LARGE SCALE GENOMIC DNA]</scope>
    <source>
        <strain evidence="3">cv. Victoria</strain>
        <tissue evidence="2">Leaf</tissue>
    </source>
</reference>
<keyword evidence="3" id="KW-1185">Reference proteome</keyword>
<feature type="non-terminal residue" evidence="2">
    <location>
        <position position="1"/>
    </location>
</feature>
<evidence type="ECO:0000313" key="3">
    <source>
        <dbReference type="Proteomes" id="UP000324897"/>
    </source>
</evidence>
<evidence type="ECO:0000259" key="1">
    <source>
        <dbReference type="Pfam" id="PF26138"/>
    </source>
</evidence>
<dbReference type="InterPro" id="IPR045249">
    <property type="entry name" value="HARBI1-like"/>
</dbReference>
<sequence length="169" mass="19666">MWGNFMKRKQRDDEDLTLITGYNLDSRSSDRTPIHDSILTGEQYVSEVLNGRELSCKREFRMEKSIFHKLVECLREGNLLQNTRGVAVEEQVAIFMYAIKKNASNRDLQWRFQHSGETISRHFGAVLRAMVQLSGSLIQLPPVNIPHKVSSNPKFMPYFKYMLKENVQN</sequence>
<dbReference type="InterPro" id="IPR058353">
    <property type="entry name" value="DUF8040"/>
</dbReference>
<gene>
    <name evidence="2" type="ORF">EJB05_28744</name>
</gene>